<dbReference type="AlphaFoldDB" id="A0A7C9DCN6"/>
<name>A0A7C9DCN6_OPUST</name>
<dbReference type="EMBL" id="GISG01111124">
    <property type="protein sequence ID" value="MBA4638886.1"/>
    <property type="molecule type" value="Transcribed_RNA"/>
</dbReference>
<reference evidence="1" key="2">
    <citation type="submission" date="2020-07" db="EMBL/GenBank/DDBJ databases">
        <authorList>
            <person name="Vera ALvarez R."/>
            <person name="Arias-Moreno D.M."/>
            <person name="Jimenez-Jacinto V."/>
            <person name="Jimenez-Bremont J.F."/>
            <person name="Swaminathan K."/>
            <person name="Moose S.P."/>
            <person name="Guerrero-Gonzalez M.L."/>
            <person name="Marino-Ramirez L."/>
            <person name="Landsman D."/>
            <person name="Rodriguez-Kessler M."/>
            <person name="Delgado-Sanchez P."/>
        </authorList>
    </citation>
    <scope>NUCLEOTIDE SEQUENCE</scope>
    <source>
        <tissue evidence="1">Cladode</tissue>
    </source>
</reference>
<proteinExistence type="predicted"/>
<evidence type="ECO:0000313" key="1">
    <source>
        <dbReference type="EMBL" id="MBA4638886.1"/>
    </source>
</evidence>
<protein>
    <submittedName>
        <fullName evidence="1">Uncharacterized protein</fullName>
    </submittedName>
</protein>
<accession>A0A7C9DCN6</accession>
<organism evidence="1">
    <name type="scientific">Opuntia streptacantha</name>
    <name type="common">Prickly pear cactus</name>
    <name type="synonym">Opuntia cardona</name>
    <dbReference type="NCBI Taxonomy" id="393608"/>
    <lineage>
        <taxon>Eukaryota</taxon>
        <taxon>Viridiplantae</taxon>
        <taxon>Streptophyta</taxon>
        <taxon>Embryophyta</taxon>
        <taxon>Tracheophyta</taxon>
        <taxon>Spermatophyta</taxon>
        <taxon>Magnoliopsida</taxon>
        <taxon>eudicotyledons</taxon>
        <taxon>Gunneridae</taxon>
        <taxon>Pentapetalae</taxon>
        <taxon>Caryophyllales</taxon>
        <taxon>Cactineae</taxon>
        <taxon>Cactaceae</taxon>
        <taxon>Opuntioideae</taxon>
        <taxon>Opuntia</taxon>
    </lineage>
</organism>
<sequence length="201" mass="21914">MKPLEPKPPDPCLLAFPALSWDPPNHDSSLNLLWAETRSQSCSNCSDVDGYSLSCSDLVCNRVGICCASVLAHRQARLLKAKPLKPSIAFIVVLIAPFESVGRVFDAAILFSFNVEESPMCMGSCCCPEPSVAKGQLLLVSFLFRLLGFRSEFKVLGHIIPSKCEGQRAGLTLASESTVQLTARSCLLRYRLAALLECIIH</sequence>
<reference evidence="1" key="1">
    <citation type="journal article" date="2013" name="J. Plant Res.">
        <title>Effect of fungi and light on seed germination of three Opuntia species from semiarid lands of central Mexico.</title>
        <authorList>
            <person name="Delgado-Sanchez P."/>
            <person name="Jimenez-Bremont J.F."/>
            <person name="Guerrero-Gonzalez Mde L."/>
            <person name="Flores J."/>
        </authorList>
    </citation>
    <scope>NUCLEOTIDE SEQUENCE</scope>
    <source>
        <tissue evidence="1">Cladode</tissue>
    </source>
</reference>